<organism evidence="1 2">
    <name type="scientific">Dimargaris cristalligena</name>
    <dbReference type="NCBI Taxonomy" id="215637"/>
    <lineage>
        <taxon>Eukaryota</taxon>
        <taxon>Fungi</taxon>
        <taxon>Fungi incertae sedis</taxon>
        <taxon>Zoopagomycota</taxon>
        <taxon>Kickxellomycotina</taxon>
        <taxon>Dimargaritomycetes</taxon>
        <taxon>Dimargaritales</taxon>
        <taxon>Dimargaritaceae</taxon>
        <taxon>Dimargaris</taxon>
    </lineage>
</organism>
<dbReference type="Proteomes" id="UP000268162">
    <property type="component" value="Unassembled WGS sequence"/>
</dbReference>
<keyword evidence="2" id="KW-1185">Reference proteome</keyword>
<dbReference type="AlphaFoldDB" id="A0A4P9ZLV3"/>
<dbReference type="STRING" id="215637.A0A4P9ZLV3"/>
<reference evidence="2" key="1">
    <citation type="journal article" date="2018" name="Nat. Microbiol.">
        <title>Leveraging single-cell genomics to expand the fungal tree of life.</title>
        <authorList>
            <person name="Ahrendt S.R."/>
            <person name="Quandt C.A."/>
            <person name="Ciobanu D."/>
            <person name="Clum A."/>
            <person name="Salamov A."/>
            <person name="Andreopoulos B."/>
            <person name="Cheng J.F."/>
            <person name="Woyke T."/>
            <person name="Pelin A."/>
            <person name="Henrissat B."/>
            <person name="Reynolds N.K."/>
            <person name="Benny G.L."/>
            <person name="Smith M.E."/>
            <person name="James T.Y."/>
            <person name="Grigoriev I.V."/>
        </authorList>
    </citation>
    <scope>NUCLEOTIDE SEQUENCE [LARGE SCALE GENOMIC DNA]</scope>
    <source>
        <strain evidence="2">RSA 468</strain>
    </source>
</reference>
<evidence type="ECO:0000313" key="2">
    <source>
        <dbReference type="Proteomes" id="UP000268162"/>
    </source>
</evidence>
<name>A0A4P9ZLV3_9FUNG</name>
<sequence>SSLRSYHNTRLTEVDLLQSTQALMKGCCRLIGKDPITYLPATCLECCCLICWHMGWLPGRYKDCPYGTGHTSQNHLPKCPLIPCPLLDALPSPPTDNNPINFTISSLPTSPHYSC</sequence>
<gene>
    <name evidence="1" type="ORF">BJ085DRAFT_7594</name>
</gene>
<accession>A0A4P9ZLV3</accession>
<proteinExistence type="predicted"/>
<evidence type="ECO:0000313" key="1">
    <source>
        <dbReference type="EMBL" id="RKP34267.1"/>
    </source>
</evidence>
<protein>
    <submittedName>
        <fullName evidence="1">Uncharacterized protein</fullName>
    </submittedName>
</protein>
<feature type="non-terminal residue" evidence="1">
    <location>
        <position position="115"/>
    </location>
</feature>
<feature type="non-terminal residue" evidence="1">
    <location>
        <position position="1"/>
    </location>
</feature>
<dbReference type="EMBL" id="ML003279">
    <property type="protein sequence ID" value="RKP34267.1"/>
    <property type="molecule type" value="Genomic_DNA"/>
</dbReference>